<dbReference type="InterPro" id="IPR011047">
    <property type="entry name" value="Quinoprotein_ADH-like_sf"/>
</dbReference>
<dbReference type="SUPFAM" id="SSF50998">
    <property type="entry name" value="Quinoprotein alcohol dehydrogenase-like"/>
    <property type="match status" value="1"/>
</dbReference>
<sequence length="276" mass="29062">MSLLTQWQTSLPGSGYEVTTVLANQKAVYAGSNGYVYLLDCLKGSVLATNTLSGMGDHEIRLAQPEDGSLLLVGTNGYVLGLDPTSLNTLWQTSLLHCGYEVVSVLCANGSAFAGCNGYVYRLDQGSGEVLSTNSLVGRGDYEESTGSVLHQNRLSGTGEDEVRLALDPAAAHLYAGTDGYGIGLRPDNLDTIYSVSLPGSGYSVTDVVAGNQVAFFANNGYVFQLDVAGNVDDKNALAGRGYSETRLAITLNTPTQIFVGIHGYALGLSFHPKLS</sequence>
<accession>B0DHY8</accession>
<organism evidence="2">
    <name type="scientific">Laccaria bicolor (strain S238N-H82 / ATCC MYA-4686)</name>
    <name type="common">Bicoloured deceiver</name>
    <name type="synonym">Laccaria laccata var. bicolor</name>
    <dbReference type="NCBI Taxonomy" id="486041"/>
    <lineage>
        <taxon>Eukaryota</taxon>
        <taxon>Fungi</taxon>
        <taxon>Dikarya</taxon>
        <taxon>Basidiomycota</taxon>
        <taxon>Agaricomycotina</taxon>
        <taxon>Agaricomycetes</taxon>
        <taxon>Agaricomycetidae</taxon>
        <taxon>Agaricales</taxon>
        <taxon>Agaricineae</taxon>
        <taxon>Hydnangiaceae</taxon>
        <taxon>Laccaria</taxon>
    </lineage>
</organism>
<evidence type="ECO:0000313" key="2">
    <source>
        <dbReference type="Proteomes" id="UP000001194"/>
    </source>
</evidence>
<dbReference type="OrthoDB" id="2838148at2759"/>
<dbReference type="InParanoid" id="B0DHY8"/>
<dbReference type="KEGG" id="lbc:LACBIDRAFT_329421"/>
<dbReference type="InterPro" id="IPR015943">
    <property type="entry name" value="WD40/YVTN_repeat-like_dom_sf"/>
</dbReference>
<proteinExistence type="predicted"/>
<dbReference type="Proteomes" id="UP000001194">
    <property type="component" value="Unassembled WGS sequence"/>
</dbReference>
<reference evidence="1 2" key="1">
    <citation type="journal article" date="2008" name="Nature">
        <title>The genome of Laccaria bicolor provides insights into mycorrhizal symbiosis.</title>
        <authorList>
            <person name="Martin F."/>
            <person name="Aerts A."/>
            <person name="Ahren D."/>
            <person name="Brun A."/>
            <person name="Danchin E.G.J."/>
            <person name="Duchaussoy F."/>
            <person name="Gibon J."/>
            <person name="Kohler A."/>
            <person name="Lindquist E."/>
            <person name="Pereda V."/>
            <person name="Salamov A."/>
            <person name="Shapiro H.J."/>
            <person name="Wuyts J."/>
            <person name="Blaudez D."/>
            <person name="Buee M."/>
            <person name="Brokstein P."/>
            <person name="Canbaeck B."/>
            <person name="Cohen D."/>
            <person name="Courty P.E."/>
            <person name="Coutinho P.M."/>
            <person name="Delaruelle C."/>
            <person name="Detter J.C."/>
            <person name="Deveau A."/>
            <person name="DiFazio S."/>
            <person name="Duplessis S."/>
            <person name="Fraissinet-Tachet L."/>
            <person name="Lucic E."/>
            <person name="Frey-Klett P."/>
            <person name="Fourrey C."/>
            <person name="Feussner I."/>
            <person name="Gay G."/>
            <person name="Grimwood J."/>
            <person name="Hoegger P.J."/>
            <person name="Jain P."/>
            <person name="Kilaru S."/>
            <person name="Labbe J."/>
            <person name="Lin Y.C."/>
            <person name="Legue V."/>
            <person name="Le Tacon F."/>
            <person name="Marmeisse R."/>
            <person name="Melayah D."/>
            <person name="Montanini B."/>
            <person name="Muratet M."/>
            <person name="Nehls U."/>
            <person name="Niculita-Hirzel H."/>
            <person name="Oudot-Le Secq M.P."/>
            <person name="Peter M."/>
            <person name="Quesneville H."/>
            <person name="Rajashekar B."/>
            <person name="Reich M."/>
            <person name="Rouhier N."/>
            <person name="Schmutz J."/>
            <person name="Yin T."/>
            <person name="Chalot M."/>
            <person name="Henrissat B."/>
            <person name="Kuees U."/>
            <person name="Lucas S."/>
            <person name="Van de Peer Y."/>
            <person name="Podila G.K."/>
            <person name="Polle A."/>
            <person name="Pukkila P.J."/>
            <person name="Richardson P.M."/>
            <person name="Rouze P."/>
            <person name="Sanders I.R."/>
            <person name="Stajich J.E."/>
            <person name="Tunlid A."/>
            <person name="Tuskan G."/>
            <person name="Grigoriev I.V."/>
        </authorList>
    </citation>
    <scope>NUCLEOTIDE SEQUENCE [LARGE SCALE GENOMIC DNA]</scope>
    <source>
        <strain evidence="2">S238N-H82 / ATCC MYA-4686</strain>
    </source>
</reference>
<protein>
    <submittedName>
        <fullName evidence="1">Predicted protein</fullName>
    </submittedName>
</protein>
<dbReference type="Gene3D" id="2.130.10.10">
    <property type="entry name" value="YVTN repeat-like/Quinoprotein amine dehydrogenase"/>
    <property type="match status" value="1"/>
</dbReference>
<dbReference type="GeneID" id="6079226"/>
<name>B0DHY8_LACBS</name>
<dbReference type="RefSeq" id="XP_001883592.1">
    <property type="nucleotide sequence ID" value="XM_001883557.1"/>
</dbReference>
<dbReference type="HOGENOM" id="CLU_1008546_0_0_1"/>
<dbReference type="EMBL" id="DS547111">
    <property type="protein sequence ID" value="EDR05916.1"/>
    <property type="molecule type" value="Genomic_DNA"/>
</dbReference>
<gene>
    <name evidence="1" type="ORF">LACBIDRAFT_329421</name>
</gene>
<dbReference type="AlphaFoldDB" id="B0DHY8"/>
<evidence type="ECO:0000313" key="1">
    <source>
        <dbReference type="EMBL" id="EDR05916.1"/>
    </source>
</evidence>
<keyword evidence="2" id="KW-1185">Reference proteome</keyword>